<dbReference type="Proteomes" id="UP000054925">
    <property type="component" value="Unassembled WGS sequence"/>
</dbReference>
<proteinExistence type="predicted"/>
<dbReference type="EMBL" id="FCOL02000049">
    <property type="protein sequence ID" value="SAL79282.1"/>
    <property type="molecule type" value="Genomic_DNA"/>
</dbReference>
<keyword evidence="2" id="KW-1185">Reference proteome</keyword>
<organism evidence="1 2">
    <name type="scientific">Caballeronia terrestris</name>
    <dbReference type="NCBI Taxonomy" id="1226301"/>
    <lineage>
        <taxon>Bacteria</taxon>
        <taxon>Pseudomonadati</taxon>
        <taxon>Pseudomonadota</taxon>
        <taxon>Betaproteobacteria</taxon>
        <taxon>Burkholderiales</taxon>
        <taxon>Burkholderiaceae</taxon>
        <taxon>Caballeronia</taxon>
    </lineage>
</organism>
<reference evidence="1" key="1">
    <citation type="submission" date="2016-01" db="EMBL/GenBank/DDBJ databases">
        <authorList>
            <person name="Peeters C."/>
        </authorList>
    </citation>
    <scope>NUCLEOTIDE SEQUENCE [LARGE SCALE GENOMIC DNA]</scope>
    <source>
        <strain evidence="1">LMG 22937</strain>
    </source>
</reference>
<evidence type="ECO:0000313" key="2">
    <source>
        <dbReference type="Proteomes" id="UP000054925"/>
    </source>
</evidence>
<gene>
    <name evidence="1" type="ORF">AWB67_05417</name>
</gene>
<dbReference type="AlphaFoldDB" id="A0A158KDT5"/>
<protein>
    <submittedName>
        <fullName evidence="1">Uncharacterized protein</fullName>
    </submittedName>
</protein>
<comment type="caution">
    <text evidence="1">The sequence shown here is derived from an EMBL/GenBank/DDBJ whole genome shotgun (WGS) entry which is preliminary data.</text>
</comment>
<sequence>MPTPHVSVEGFDTQTPTGCMRMNAERTQETSLLTGCERCWPESAEAAWKARSDLRERAMWIYESHFNVRGLECQHCTRRFVSVFTENIDWAHGDDTQNWMMAPVTVSEYRRLEALLASSIEAALRVVPAARRSLCRHHPSGDDARTFWTTGIDIGLQD</sequence>
<evidence type="ECO:0000313" key="1">
    <source>
        <dbReference type="EMBL" id="SAL79282.1"/>
    </source>
</evidence>
<accession>A0A158KDT5</accession>
<name>A0A158KDT5_9BURK</name>